<name>A0ABD1WWG6_9LAMI</name>
<dbReference type="Proteomes" id="UP001604277">
    <property type="component" value="Unassembled WGS sequence"/>
</dbReference>
<dbReference type="EMBL" id="JBFOLJ010000002">
    <property type="protein sequence ID" value="KAL2552605.1"/>
    <property type="molecule type" value="Genomic_DNA"/>
</dbReference>
<evidence type="ECO:0000313" key="2">
    <source>
        <dbReference type="Proteomes" id="UP001604277"/>
    </source>
</evidence>
<protein>
    <submittedName>
        <fullName evidence="1">Uncharacterized protein</fullName>
    </submittedName>
</protein>
<reference evidence="2" key="1">
    <citation type="submission" date="2024-07" db="EMBL/GenBank/DDBJ databases">
        <title>Two chromosome-level genome assemblies of Korean endemic species Abeliophyllum distichum and Forsythia ovata (Oleaceae).</title>
        <authorList>
            <person name="Jang H."/>
        </authorList>
    </citation>
    <scope>NUCLEOTIDE SEQUENCE [LARGE SCALE GENOMIC DNA]</scope>
</reference>
<sequence>MATASTPFAIKHYPNTTMPLLLNPVKHRKNPIHPIPPSMTRKIDAREKENLCSKGVWDSDFLSQRDQSEQSKIEPVMDFEAIVAKVRDGGVSSSFCIWCREWWGG</sequence>
<accession>A0ABD1WWG6</accession>
<gene>
    <name evidence="1" type="ORF">Fot_06224</name>
</gene>
<proteinExistence type="predicted"/>
<keyword evidence="2" id="KW-1185">Reference proteome</keyword>
<evidence type="ECO:0000313" key="1">
    <source>
        <dbReference type="EMBL" id="KAL2552605.1"/>
    </source>
</evidence>
<comment type="caution">
    <text evidence="1">The sequence shown here is derived from an EMBL/GenBank/DDBJ whole genome shotgun (WGS) entry which is preliminary data.</text>
</comment>
<dbReference type="AlphaFoldDB" id="A0ABD1WWG6"/>
<organism evidence="1 2">
    <name type="scientific">Forsythia ovata</name>
    <dbReference type="NCBI Taxonomy" id="205694"/>
    <lineage>
        <taxon>Eukaryota</taxon>
        <taxon>Viridiplantae</taxon>
        <taxon>Streptophyta</taxon>
        <taxon>Embryophyta</taxon>
        <taxon>Tracheophyta</taxon>
        <taxon>Spermatophyta</taxon>
        <taxon>Magnoliopsida</taxon>
        <taxon>eudicotyledons</taxon>
        <taxon>Gunneridae</taxon>
        <taxon>Pentapetalae</taxon>
        <taxon>asterids</taxon>
        <taxon>lamiids</taxon>
        <taxon>Lamiales</taxon>
        <taxon>Oleaceae</taxon>
        <taxon>Forsythieae</taxon>
        <taxon>Forsythia</taxon>
    </lineage>
</organism>